<dbReference type="AlphaFoldDB" id="A0A2R6WN38"/>
<organism evidence="2 3">
    <name type="scientific">Marchantia polymorpha</name>
    <name type="common">Common liverwort</name>
    <name type="synonym">Marchantia aquatica</name>
    <dbReference type="NCBI Taxonomy" id="3197"/>
    <lineage>
        <taxon>Eukaryota</taxon>
        <taxon>Viridiplantae</taxon>
        <taxon>Streptophyta</taxon>
        <taxon>Embryophyta</taxon>
        <taxon>Marchantiophyta</taxon>
        <taxon>Marchantiopsida</taxon>
        <taxon>Marchantiidae</taxon>
        <taxon>Marchantiales</taxon>
        <taxon>Marchantiaceae</taxon>
        <taxon>Marchantia</taxon>
    </lineage>
</organism>
<feature type="compositionally biased region" description="Gly residues" evidence="1">
    <location>
        <begin position="188"/>
        <end position="199"/>
    </location>
</feature>
<dbReference type="Proteomes" id="UP000244005">
    <property type="component" value="Unassembled WGS sequence"/>
</dbReference>
<gene>
    <name evidence="2" type="ORF">MARPO_0072s0018</name>
</gene>
<evidence type="ECO:0000256" key="1">
    <source>
        <dbReference type="SAM" id="MobiDB-lite"/>
    </source>
</evidence>
<feature type="region of interest" description="Disordered" evidence="1">
    <location>
        <begin position="178"/>
        <end position="203"/>
    </location>
</feature>
<proteinExistence type="predicted"/>
<name>A0A2R6WN38_MARPO</name>
<dbReference type="EMBL" id="KZ772744">
    <property type="protein sequence ID" value="PTQ35261.1"/>
    <property type="molecule type" value="Genomic_DNA"/>
</dbReference>
<keyword evidence="3" id="KW-1185">Reference proteome</keyword>
<evidence type="ECO:0000313" key="2">
    <source>
        <dbReference type="EMBL" id="PTQ35261.1"/>
    </source>
</evidence>
<reference evidence="3" key="1">
    <citation type="journal article" date="2017" name="Cell">
        <title>Insights into land plant evolution garnered from the Marchantia polymorpha genome.</title>
        <authorList>
            <person name="Bowman J.L."/>
            <person name="Kohchi T."/>
            <person name="Yamato K.T."/>
            <person name="Jenkins J."/>
            <person name="Shu S."/>
            <person name="Ishizaki K."/>
            <person name="Yamaoka S."/>
            <person name="Nishihama R."/>
            <person name="Nakamura Y."/>
            <person name="Berger F."/>
            <person name="Adam C."/>
            <person name="Aki S.S."/>
            <person name="Althoff F."/>
            <person name="Araki T."/>
            <person name="Arteaga-Vazquez M.A."/>
            <person name="Balasubrmanian S."/>
            <person name="Barry K."/>
            <person name="Bauer D."/>
            <person name="Boehm C.R."/>
            <person name="Briginshaw L."/>
            <person name="Caballero-Perez J."/>
            <person name="Catarino B."/>
            <person name="Chen F."/>
            <person name="Chiyoda S."/>
            <person name="Chovatia M."/>
            <person name="Davies K.M."/>
            <person name="Delmans M."/>
            <person name="Demura T."/>
            <person name="Dierschke T."/>
            <person name="Dolan L."/>
            <person name="Dorantes-Acosta A.E."/>
            <person name="Eklund D.M."/>
            <person name="Florent S.N."/>
            <person name="Flores-Sandoval E."/>
            <person name="Fujiyama A."/>
            <person name="Fukuzawa H."/>
            <person name="Galik B."/>
            <person name="Grimanelli D."/>
            <person name="Grimwood J."/>
            <person name="Grossniklaus U."/>
            <person name="Hamada T."/>
            <person name="Haseloff J."/>
            <person name="Hetherington A.J."/>
            <person name="Higo A."/>
            <person name="Hirakawa Y."/>
            <person name="Hundley H.N."/>
            <person name="Ikeda Y."/>
            <person name="Inoue K."/>
            <person name="Inoue S.I."/>
            <person name="Ishida S."/>
            <person name="Jia Q."/>
            <person name="Kakita M."/>
            <person name="Kanazawa T."/>
            <person name="Kawai Y."/>
            <person name="Kawashima T."/>
            <person name="Kennedy M."/>
            <person name="Kinose K."/>
            <person name="Kinoshita T."/>
            <person name="Kohara Y."/>
            <person name="Koide E."/>
            <person name="Komatsu K."/>
            <person name="Kopischke S."/>
            <person name="Kubo M."/>
            <person name="Kyozuka J."/>
            <person name="Lagercrantz U."/>
            <person name="Lin S.S."/>
            <person name="Lindquist E."/>
            <person name="Lipzen A.M."/>
            <person name="Lu C.W."/>
            <person name="De Luna E."/>
            <person name="Martienssen R.A."/>
            <person name="Minamino N."/>
            <person name="Mizutani M."/>
            <person name="Mizutani M."/>
            <person name="Mochizuki N."/>
            <person name="Monte I."/>
            <person name="Mosher R."/>
            <person name="Nagasaki H."/>
            <person name="Nakagami H."/>
            <person name="Naramoto S."/>
            <person name="Nishitani K."/>
            <person name="Ohtani M."/>
            <person name="Okamoto T."/>
            <person name="Okumura M."/>
            <person name="Phillips J."/>
            <person name="Pollak B."/>
            <person name="Reinders A."/>
            <person name="Rovekamp M."/>
            <person name="Sano R."/>
            <person name="Sawa S."/>
            <person name="Schmid M.W."/>
            <person name="Shirakawa M."/>
            <person name="Solano R."/>
            <person name="Spunde A."/>
            <person name="Suetsugu N."/>
            <person name="Sugano S."/>
            <person name="Sugiyama A."/>
            <person name="Sun R."/>
            <person name="Suzuki Y."/>
            <person name="Takenaka M."/>
            <person name="Takezawa D."/>
            <person name="Tomogane H."/>
            <person name="Tsuzuki M."/>
            <person name="Ueda T."/>
            <person name="Umeda M."/>
            <person name="Ward J.M."/>
            <person name="Watanabe Y."/>
            <person name="Yazaki K."/>
            <person name="Yokoyama R."/>
            <person name="Yoshitake Y."/>
            <person name="Yotsui I."/>
            <person name="Zachgo S."/>
            <person name="Schmutz J."/>
        </authorList>
    </citation>
    <scope>NUCLEOTIDE SEQUENCE [LARGE SCALE GENOMIC DNA]</scope>
    <source>
        <strain evidence="3">Tak-1</strain>
    </source>
</reference>
<protein>
    <submittedName>
        <fullName evidence="2">Uncharacterized protein</fullName>
    </submittedName>
</protein>
<accession>A0A2R6WN38</accession>
<evidence type="ECO:0000313" key="3">
    <source>
        <dbReference type="Proteomes" id="UP000244005"/>
    </source>
</evidence>
<dbReference type="Gramene" id="Mp2g23130.1">
    <property type="protein sequence ID" value="Mp2g23130.1.cds"/>
    <property type="gene ID" value="Mp2g23130"/>
</dbReference>
<dbReference type="OrthoDB" id="10650373at2759"/>
<sequence length="248" mass="26431">MHPSSFPSLLISMPEAARALVPPAPLSTPINHINSAAARTNCKIRVIAAADATLCLAFLRQQTLRLVPRYATAAAPPPPPPPHLPLRVLSRPWLGLPPAARTLWAPLRSTSKTTRPVKSSLQYRNVLDCTVRSGDTPSRATVAGAWSTRHHPPPAGPACLPTSVGWCIRKWKGRELGRSPGSPPKCVGSGGGRGAGQGRGRSRAFVRTTGGAVDGSTFSLLEMLQGFGEIAVRHPTVQDRLFGRTCER</sequence>